<comment type="similarity">
    <text evidence="2">Belongs to the cytochrome P450 family.</text>
</comment>
<evidence type="ECO:0000256" key="8">
    <source>
        <dbReference type="ARBA" id="ARBA00023004"/>
    </source>
</evidence>
<evidence type="ECO:0000256" key="1">
    <source>
        <dbReference type="ARBA" id="ARBA00004370"/>
    </source>
</evidence>
<keyword evidence="13" id="KW-1185">Reference proteome</keyword>
<dbReference type="Pfam" id="PF00067">
    <property type="entry name" value="p450"/>
    <property type="match status" value="1"/>
</dbReference>
<evidence type="ECO:0000256" key="9">
    <source>
        <dbReference type="ARBA" id="ARBA00023033"/>
    </source>
</evidence>
<dbReference type="GO" id="GO:0016705">
    <property type="term" value="F:oxidoreductase activity, acting on paired donors, with incorporation or reduction of molecular oxygen"/>
    <property type="evidence" value="ECO:0007669"/>
    <property type="project" value="InterPro"/>
</dbReference>
<keyword evidence="5" id="KW-0479">Metal-binding</keyword>
<evidence type="ECO:0000256" key="11">
    <source>
        <dbReference type="SAM" id="MobiDB-lite"/>
    </source>
</evidence>
<keyword evidence="4" id="KW-0812">Transmembrane</keyword>
<dbReference type="GO" id="GO:0016020">
    <property type="term" value="C:membrane"/>
    <property type="evidence" value="ECO:0007669"/>
    <property type="project" value="UniProtKB-SubCell"/>
</dbReference>
<evidence type="ECO:0000256" key="2">
    <source>
        <dbReference type="ARBA" id="ARBA00010617"/>
    </source>
</evidence>
<evidence type="ECO:0000313" key="13">
    <source>
        <dbReference type="Proteomes" id="UP000325081"/>
    </source>
</evidence>
<accession>A0A5A7RG99</accession>
<dbReference type="GO" id="GO:0005506">
    <property type="term" value="F:iron ion binding"/>
    <property type="evidence" value="ECO:0007669"/>
    <property type="project" value="InterPro"/>
</dbReference>
<evidence type="ECO:0000256" key="4">
    <source>
        <dbReference type="ARBA" id="ARBA00022692"/>
    </source>
</evidence>
<dbReference type="PANTHER" id="PTHR24282">
    <property type="entry name" value="CYTOCHROME P450 FAMILY MEMBER"/>
    <property type="match status" value="1"/>
</dbReference>
<evidence type="ECO:0000256" key="6">
    <source>
        <dbReference type="ARBA" id="ARBA00022989"/>
    </source>
</evidence>
<comment type="caution">
    <text evidence="12">The sequence shown here is derived from an EMBL/GenBank/DDBJ whole genome shotgun (WGS) entry which is preliminary data.</text>
</comment>
<keyword evidence="10" id="KW-0472">Membrane</keyword>
<dbReference type="GO" id="GO:0020037">
    <property type="term" value="F:heme binding"/>
    <property type="evidence" value="ECO:0007669"/>
    <property type="project" value="InterPro"/>
</dbReference>
<evidence type="ECO:0000256" key="3">
    <source>
        <dbReference type="ARBA" id="ARBA00022617"/>
    </source>
</evidence>
<dbReference type="InterPro" id="IPR036396">
    <property type="entry name" value="Cyt_P450_sf"/>
</dbReference>
<sequence length="109" mass="12683">MEKEVRRSFTQMIEQRLRDRRSSSGGSNEGSDLYELERKQQQAQEDNGGGHCTDQLNMILLEVLRLYPPVMELSRVVEEETQLGNLRIPKGLLLQLPIAWHYLYLNLVI</sequence>
<keyword evidence="3" id="KW-0349">Heme</keyword>
<keyword evidence="6" id="KW-1133">Transmembrane helix</keyword>
<evidence type="ECO:0000256" key="7">
    <source>
        <dbReference type="ARBA" id="ARBA00023002"/>
    </source>
</evidence>
<dbReference type="InterPro" id="IPR050665">
    <property type="entry name" value="Cytochrome_P450_Monooxygen"/>
</dbReference>
<keyword evidence="8" id="KW-0408">Iron</keyword>
<gene>
    <name evidence="12" type="ORF">STAS_33911</name>
</gene>
<dbReference type="Proteomes" id="UP000325081">
    <property type="component" value="Unassembled WGS sequence"/>
</dbReference>
<evidence type="ECO:0000256" key="10">
    <source>
        <dbReference type="ARBA" id="ARBA00023136"/>
    </source>
</evidence>
<dbReference type="Gene3D" id="1.10.630.10">
    <property type="entry name" value="Cytochrome P450"/>
    <property type="match status" value="1"/>
</dbReference>
<dbReference type="PANTHER" id="PTHR24282:SF273">
    <property type="entry name" value="CYTOCHROME P450 CYP72A219-LIKE"/>
    <property type="match status" value="1"/>
</dbReference>
<organism evidence="12 13">
    <name type="scientific">Striga asiatica</name>
    <name type="common">Asiatic witchweed</name>
    <name type="synonym">Buchnera asiatica</name>
    <dbReference type="NCBI Taxonomy" id="4170"/>
    <lineage>
        <taxon>Eukaryota</taxon>
        <taxon>Viridiplantae</taxon>
        <taxon>Streptophyta</taxon>
        <taxon>Embryophyta</taxon>
        <taxon>Tracheophyta</taxon>
        <taxon>Spermatophyta</taxon>
        <taxon>Magnoliopsida</taxon>
        <taxon>eudicotyledons</taxon>
        <taxon>Gunneridae</taxon>
        <taxon>Pentapetalae</taxon>
        <taxon>asterids</taxon>
        <taxon>lamiids</taxon>
        <taxon>Lamiales</taxon>
        <taxon>Orobanchaceae</taxon>
        <taxon>Buchnereae</taxon>
        <taxon>Striga</taxon>
    </lineage>
</organism>
<evidence type="ECO:0000256" key="5">
    <source>
        <dbReference type="ARBA" id="ARBA00022723"/>
    </source>
</evidence>
<protein>
    <submittedName>
        <fullName evidence="12">Cytochrome P450</fullName>
    </submittedName>
</protein>
<dbReference type="AlphaFoldDB" id="A0A5A7RG99"/>
<dbReference type="InterPro" id="IPR001128">
    <property type="entry name" value="Cyt_P450"/>
</dbReference>
<keyword evidence="7" id="KW-0560">Oxidoreductase</keyword>
<evidence type="ECO:0000313" key="12">
    <source>
        <dbReference type="EMBL" id="GER56194.1"/>
    </source>
</evidence>
<dbReference type="EMBL" id="BKCP01012514">
    <property type="protein sequence ID" value="GER56194.1"/>
    <property type="molecule type" value="Genomic_DNA"/>
</dbReference>
<dbReference type="OrthoDB" id="1470350at2759"/>
<reference evidence="13" key="1">
    <citation type="journal article" date="2019" name="Curr. Biol.">
        <title>Genome Sequence of Striga asiatica Provides Insight into the Evolution of Plant Parasitism.</title>
        <authorList>
            <person name="Yoshida S."/>
            <person name="Kim S."/>
            <person name="Wafula E.K."/>
            <person name="Tanskanen J."/>
            <person name="Kim Y.M."/>
            <person name="Honaas L."/>
            <person name="Yang Z."/>
            <person name="Spallek T."/>
            <person name="Conn C.E."/>
            <person name="Ichihashi Y."/>
            <person name="Cheong K."/>
            <person name="Cui S."/>
            <person name="Der J.P."/>
            <person name="Gundlach H."/>
            <person name="Jiao Y."/>
            <person name="Hori C."/>
            <person name="Ishida J.K."/>
            <person name="Kasahara H."/>
            <person name="Kiba T."/>
            <person name="Kim M.S."/>
            <person name="Koo N."/>
            <person name="Laohavisit A."/>
            <person name="Lee Y.H."/>
            <person name="Lumba S."/>
            <person name="McCourt P."/>
            <person name="Mortimer J.C."/>
            <person name="Mutuku J.M."/>
            <person name="Nomura T."/>
            <person name="Sasaki-Sekimoto Y."/>
            <person name="Seto Y."/>
            <person name="Wang Y."/>
            <person name="Wakatake T."/>
            <person name="Sakakibara H."/>
            <person name="Demura T."/>
            <person name="Yamaguchi S."/>
            <person name="Yoneyama K."/>
            <person name="Manabe R.I."/>
            <person name="Nelson D.C."/>
            <person name="Schulman A.H."/>
            <person name="Timko M.P."/>
            <person name="dePamphilis C.W."/>
            <person name="Choi D."/>
            <person name="Shirasu K."/>
        </authorList>
    </citation>
    <scope>NUCLEOTIDE SEQUENCE [LARGE SCALE GENOMIC DNA]</scope>
    <source>
        <strain evidence="13">cv. UVA1</strain>
    </source>
</reference>
<dbReference type="SUPFAM" id="SSF48264">
    <property type="entry name" value="Cytochrome P450"/>
    <property type="match status" value="1"/>
</dbReference>
<dbReference type="GO" id="GO:0004497">
    <property type="term" value="F:monooxygenase activity"/>
    <property type="evidence" value="ECO:0007669"/>
    <property type="project" value="UniProtKB-KW"/>
</dbReference>
<keyword evidence="9" id="KW-0503">Monooxygenase</keyword>
<feature type="region of interest" description="Disordered" evidence="11">
    <location>
        <begin position="16"/>
        <end position="50"/>
    </location>
</feature>
<proteinExistence type="inferred from homology"/>
<comment type="subcellular location">
    <subcellularLocation>
        <location evidence="1">Membrane</location>
    </subcellularLocation>
</comment>
<name>A0A5A7RG99_STRAF</name>